<dbReference type="InterPro" id="IPR021744">
    <property type="entry name" value="CbiG_N"/>
</dbReference>
<comment type="caution">
    <text evidence="8">The sequence shown here is derived from an EMBL/GenBank/DDBJ whole genome shotgun (WGS) entry which is preliminary data.</text>
</comment>
<dbReference type="Gene3D" id="3.30.950.10">
    <property type="entry name" value="Methyltransferase, Cobalt-precorrin-4 Transmethylase, Domain 2"/>
    <property type="match status" value="1"/>
</dbReference>
<sequence>MDFDPLLAPAILCLGPDGQETARRIRSGCPEAAISGLAGPVEGAEILHDSVEAALRDLYRRDQPIVALCAAATVFRALGPLLKPDQPEPPVLAVAEDGGAVVPLLGLRRGANRLARIVGAALGVTPAITLPDCDSSAQRPTGTARRGRLAVVGLGPGCGGLMAPEAREELRRARHIIGYETYVRLAGPFRADQIIHASDNRVEMDRARHAFTLAAAGESVVVVSSGDPGIFAMATAVLEALHQADEPGWHRDVELVVVPGISAAQVAAARAGAPIGHDFCILSLSDNLKPWPVILDRLGHAAAADLVIALYNPISRARPWQLGEALDLLRRHRAPETPVVLGRDVGRPDEKVWTVRLDALTPDQVDMRTVVIVGSSTTQAFHRPDGGAWVYTPRWYGETAQAAS</sequence>
<evidence type="ECO:0000256" key="2">
    <source>
        <dbReference type="ARBA" id="ARBA00022573"/>
    </source>
</evidence>
<dbReference type="Gene3D" id="3.40.1010.10">
    <property type="entry name" value="Cobalt-precorrin-4 Transmethylase, Domain 1"/>
    <property type="match status" value="1"/>
</dbReference>
<evidence type="ECO:0000259" key="6">
    <source>
        <dbReference type="Pfam" id="PF00590"/>
    </source>
</evidence>
<evidence type="ECO:0000256" key="5">
    <source>
        <dbReference type="ARBA" id="ARBA00022691"/>
    </source>
</evidence>
<keyword evidence="5" id="KW-0949">S-adenosyl-L-methionine</keyword>
<protein>
    <submittedName>
        <fullName evidence="8">Precorrin-3B C(17)-methyltransferase</fullName>
        <ecNumber evidence="8">2.1.1.131</ecNumber>
    </submittedName>
</protein>
<dbReference type="Proteomes" id="UP001597296">
    <property type="component" value="Unassembled WGS sequence"/>
</dbReference>
<evidence type="ECO:0000259" key="7">
    <source>
        <dbReference type="Pfam" id="PF11760"/>
    </source>
</evidence>
<dbReference type="EMBL" id="JBHUIY010000015">
    <property type="protein sequence ID" value="MFD2233981.1"/>
    <property type="molecule type" value="Genomic_DNA"/>
</dbReference>
<dbReference type="InterPro" id="IPR014777">
    <property type="entry name" value="4pyrrole_Mease_sub1"/>
</dbReference>
<dbReference type="CDD" id="cd11646">
    <property type="entry name" value="Precorrin_3B_C17_MT"/>
    <property type="match status" value="1"/>
</dbReference>
<keyword evidence="4 8" id="KW-0808">Transferase</keyword>
<evidence type="ECO:0000313" key="9">
    <source>
        <dbReference type="Proteomes" id="UP001597296"/>
    </source>
</evidence>
<dbReference type="InterPro" id="IPR006363">
    <property type="entry name" value="Cbl_synth_CobJ/CibH_dom"/>
</dbReference>
<reference evidence="9" key="1">
    <citation type="journal article" date="2019" name="Int. J. Syst. Evol. Microbiol.">
        <title>The Global Catalogue of Microorganisms (GCM) 10K type strain sequencing project: providing services to taxonomists for standard genome sequencing and annotation.</title>
        <authorList>
            <consortium name="The Broad Institute Genomics Platform"/>
            <consortium name="The Broad Institute Genome Sequencing Center for Infectious Disease"/>
            <person name="Wu L."/>
            <person name="Ma J."/>
        </authorList>
    </citation>
    <scope>NUCLEOTIDE SEQUENCE [LARGE SCALE GENOMIC DNA]</scope>
    <source>
        <strain evidence="9">KCTC 15012</strain>
    </source>
</reference>
<dbReference type="Gene3D" id="3.40.50.11220">
    <property type="match status" value="1"/>
</dbReference>
<name>A0ABW5CB86_9PROT</name>
<feature type="domain" description="Cobalamin synthesis G N-terminal" evidence="7">
    <location>
        <begin position="54"/>
        <end position="129"/>
    </location>
</feature>
<comment type="pathway">
    <text evidence="1">Cofactor biosynthesis; adenosylcobalamin biosynthesis.</text>
</comment>
<evidence type="ECO:0000313" key="8">
    <source>
        <dbReference type="EMBL" id="MFD2233981.1"/>
    </source>
</evidence>
<dbReference type="InterPro" id="IPR000878">
    <property type="entry name" value="4pyrrol_Mease"/>
</dbReference>
<accession>A0ABW5CB86</accession>
<dbReference type="InterPro" id="IPR051810">
    <property type="entry name" value="Precorrin_MeTrfase"/>
</dbReference>
<dbReference type="GO" id="GO:0030789">
    <property type="term" value="F:precorrin-3B C17-methyltransferase activity"/>
    <property type="evidence" value="ECO:0007669"/>
    <property type="project" value="UniProtKB-EC"/>
</dbReference>
<dbReference type="PANTHER" id="PTHR47036:SF1">
    <property type="entry name" value="COBALT-FACTOR III C(17)-METHYLTRANSFERASE-RELATED"/>
    <property type="match status" value="1"/>
</dbReference>
<organism evidence="8 9">
    <name type="scientific">Phaeospirillum tilakii</name>
    <dbReference type="NCBI Taxonomy" id="741673"/>
    <lineage>
        <taxon>Bacteria</taxon>
        <taxon>Pseudomonadati</taxon>
        <taxon>Pseudomonadota</taxon>
        <taxon>Alphaproteobacteria</taxon>
        <taxon>Rhodospirillales</taxon>
        <taxon>Rhodospirillaceae</taxon>
        <taxon>Phaeospirillum</taxon>
    </lineage>
</organism>
<dbReference type="InterPro" id="IPR014776">
    <property type="entry name" value="4pyrrole_Mease_sub2"/>
</dbReference>
<keyword evidence="3 8" id="KW-0489">Methyltransferase</keyword>
<dbReference type="SUPFAM" id="SSF159672">
    <property type="entry name" value="CbiG N-terminal domain-like"/>
    <property type="match status" value="1"/>
</dbReference>
<dbReference type="Pfam" id="PF00590">
    <property type="entry name" value="TP_methylase"/>
    <property type="match status" value="1"/>
</dbReference>
<keyword evidence="2" id="KW-0169">Cobalamin biosynthesis</keyword>
<dbReference type="InterPro" id="IPR038029">
    <property type="entry name" value="GbiG_N_sf"/>
</dbReference>
<dbReference type="PANTHER" id="PTHR47036">
    <property type="entry name" value="COBALT-FACTOR III C(17)-METHYLTRANSFERASE-RELATED"/>
    <property type="match status" value="1"/>
</dbReference>
<dbReference type="NCBIfam" id="TIGR01466">
    <property type="entry name" value="cobJ_cbiH"/>
    <property type="match status" value="1"/>
</dbReference>
<dbReference type="InterPro" id="IPR035996">
    <property type="entry name" value="4pyrrol_Methylase_sf"/>
</dbReference>
<dbReference type="RefSeq" id="WP_377315880.1">
    <property type="nucleotide sequence ID" value="NZ_JBHUIY010000015.1"/>
</dbReference>
<evidence type="ECO:0000256" key="3">
    <source>
        <dbReference type="ARBA" id="ARBA00022603"/>
    </source>
</evidence>
<proteinExistence type="predicted"/>
<keyword evidence="9" id="KW-1185">Reference proteome</keyword>
<dbReference type="SUPFAM" id="SSF53790">
    <property type="entry name" value="Tetrapyrrole methylase"/>
    <property type="match status" value="1"/>
</dbReference>
<evidence type="ECO:0000256" key="4">
    <source>
        <dbReference type="ARBA" id="ARBA00022679"/>
    </source>
</evidence>
<dbReference type="GO" id="GO:0032259">
    <property type="term" value="P:methylation"/>
    <property type="evidence" value="ECO:0007669"/>
    <property type="project" value="UniProtKB-KW"/>
</dbReference>
<dbReference type="EC" id="2.1.1.131" evidence="8"/>
<gene>
    <name evidence="8" type="primary">cobJ</name>
    <name evidence="8" type="ORF">ACFSNB_09200</name>
</gene>
<feature type="domain" description="Tetrapyrrole methylase" evidence="6">
    <location>
        <begin position="148"/>
        <end position="360"/>
    </location>
</feature>
<evidence type="ECO:0000256" key="1">
    <source>
        <dbReference type="ARBA" id="ARBA00004953"/>
    </source>
</evidence>
<dbReference type="Pfam" id="PF11760">
    <property type="entry name" value="CbiG_N"/>
    <property type="match status" value="1"/>
</dbReference>